<keyword evidence="2" id="KW-0575">Peroxidase</keyword>
<accession>W2RQL3</accession>
<evidence type="ECO:0000256" key="1">
    <source>
        <dbReference type="ARBA" id="ARBA00013017"/>
    </source>
</evidence>
<dbReference type="PANTHER" id="PTHR42801:SF7">
    <property type="entry name" value="SLL1159 PROTEIN"/>
    <property type="match status" value="1"/>
</dbReference>
<dbReference type="InterPro" id="IPR000866">
    <property type="entry name" value="AhpC/TSA"/>
</dbReference>
<dbReference type="PROSITE" id="PS51352">
    <property type="entry name" value="THIOREDOXIN_2"/>
    <property type="match status" value="1"/>
</dbReference>
<name>W2RQL3_CYPE1</name>
<feature type="domain" description="Thioredoxin" evidence="10">
    <location>
        <begin position="43"/>
        <end position="214"/>
    </location>
</feature>
<dbReference type="Pfam" id="PF00578">
    <property type="entry name" value="AhpC-TSA"/>
    <property type="match status" value="1"/>
</dbReference>
<dbReference type="HOGENOM" id="CLU_042529_5_0_1"/>
<dbReference type="PANTHER" id="PTHR42801">
    <property type="entry name" value="THIOREDOXIN-DEPENDENT PEROXIDE REDUCTASE"/>
    <property type="match status" value="1"/>
</dbReference>
<dbReference type="AlphaFoldDB" id="W2RQL3"/>
<evidence type="ECO:0000256" key="9">
    <source>
        <dbReference type="ARBA" id="ARBA00049091"/>
    </source>
</evidence>
<evidence type="ECO:0000256" key="5">
    <source>
        <dbReference type="ARBA" id="ARBA00023157"/>
    </source>
</evidence>
<dbReference type="Proteomes" id="UP000030752">
    <property type="component" value="Unassembled WGS sequence"/>
</dbReference>
<dbReference type="EMBL" id="KB822722">
    <property type="protein sequence ID" value="ETN38610.1"/>
    <property type="molecule type" value="Genomic_DNA"/>
</dbReference>
<dbReference type="GO" id="GO:0005737">
    <property type="term" value="C:cytoplasm"/>
    <property type="evidence" value="ECO:0007669"/>
    <property type="project" value="TreeGrafter"/>
</dbReference>
<dbReference type="GO" id="GO:0045454">
    <property type="term" value="P:cell redox homeostasis"/>
    <property type="evidence" value="ECO:0007669"/>
    <property type="project" value="TreeGrafter"/>
</dbReference>
<dbReference type="VEuPathDB" id="FungiDB:HMPREF1541_06647"/>
<dbReference type="GO" id="GO:0008379">
    <property type="term" value="F:thioredoxin peroxidase activity"/>
    <property type="evidence" value="ECO:0007669"/>
    <property type="project" value="TreeGrafter"/>
</dbReference>
<evidence type="ECO:0000256" key="6">
    <source>
        <dbReference type="ARBA" id="ARBA00023284"/>
    </source>
</evidence>
<keyword evidence="5" id="KW-1015">Disulfide bond</keyword>
<dbReference type="RefSeq" id="XP_008719199.1">
    <property type="nucleotide sequence ID" value="XM_008720977.1"/>
</dbReference>
<protein>
    <recommendedName>
        <fullName evidence="1">thioredoxin-dependent peroxiredoxin</fullName>
        <ecNumber evidence="1">1.11.1.24</ecNumber>
    </recommendedName>
    <alternativeName>
        <fullName evidence="7">Thioredoxin peroxidase</fullName>
    </alternativeName>
</protein>
<evidence type="ECO:0000313" key="12">
    <source>
        <dbReference type="Proteomes" id="UP000030752"/>
    </source>
</evidence>
<comment type="catalytic activity">
    <reaction evidence="9">
        <text>a hydroperoxide + [thioredoxin]-dithiol = an alcohol + [thioredoxin]-disulfide + H2O</text>
        <dbReference type="Rhea" id="RHEA:62620"/>
        <dbReference type="Rhea" id="RHEA-COMP:10698"/>
        <dbReference type="Rhea" id="RHEA-COMP:10700"/>
        <dbReference type="ChEBI" id="CHEBI:15377"/>
        <dbReference type="ChEBI" id="CHEBI:29950"/>
        <dbReference type="ChEBI" id="CHEBI:30879"/>
        <dbReference type="ChEBI" id="CHEBI:35924"/>
        <dbReference type="ChEBI" id="CHEBI:50058"/>
        <dbReference type="EC" id="1.11.1.24"/>
    </reaction>
</comment>
<evidence type="ECO:0000313" key="11">
    <source>
        <dbReference type="EMBL" id="ETN38610.1"/>
    </source>
</evidence>
<evidence type="ECO:0000256" key="8">
    <source>
        <dbReference type="ARBA" id="ARBA00038489"/>
    </source>
</evidence>
<keyword evidence="12" id="KW-1185">Reference proteome</keyword>
<sequence>MALASELTSFYDNLHRNIPPDVSATFKAAIRDHEIGFRREAAVKVGDRLPDFSLPDANGHPWSKDTLLGKGPLLISFYRGGWCPMCNIELRALQKHSHTIRAKGVTLVAISPDAPDQSLSRKEKMGLDYMVLSDTGNVLASRLGIVNKQPESMRPIIGSLDNGFHDPNKSMDVPVPATILVDDEGVVRQTYINPKYHERLEPETAIRWIEKLKS</sequence>
<dbReference type="GO" id="GO:0034599">
    <property type="term" value="P:cellular response to oxidative stress"/>
    <property type="evidence" value="ECO:0007669"/>
    <property type="project" value="TreeGrafter"/>
</dbReference>
<evidence type="ECO:0000256" key="7">
    <source>
        <dbReference type="ARBA" id="ARBA00032824"/>
    </source>
</evidence>
<dbReference type="EC" id="1.11.1.24" evidence="1"/>
<dbReference type="InterPro" id="IPR013766">
    <property type="entry name" value="Thioredoxin_domain"/>
</dbReference>
<keyword evidence="3" id="KW-0049">Antioxidant</keyword>
<evidence type="ECO:0000259" key="10">
    <source>
        <dbReference type="PROSITE" id="PS51352"/>
    </source>
</evidence>
<evidence type="ECO:0000256" key="3">
    <source>
        <dbReference type="ARBA" id="ARBA00022862"/>
    </source>
</evidence>
<proteinExistence type="inferred from homology"/>
<dbReference type="InParanoid" id="W2RQL3"/>
<organism evidence="11 12">
    <name type="scientific">Cyphellophora europaea (strain CBS 101466)</name>
    <name type="common">Phialophora europaea</name>
    <dbReference type="NCBI Taxonomy" id="1220924"/>
    <lineage>
        <taxon>Eukaryota</taxon>
        <taxon>Fungi</taxon>
        <taxon>Dikarya</taxon>
        <taxon>Ascomycota</taxon>
        <taxon>Pezizomycotina</taxon>
        <taxon>Eurotiomycetes</taxon>
        <taxon>Chaetothyriomycetidae</taxon>
        <taxon>Chaetothyriales</taxon>
        <taxon>Cyphellophoraceae</taxon>
        <taxon>Cyphellophora</taxon>
    </lineage>
</organism>
<evidence type="ECO:0000256" key="2">
    <source>
        <dbReference type="ARBA" id="ARBA00022559"/>
    </source>
</evidence>
<dbReference type="eggNOG" id="ENOG502SC9F">
    <property type="taxonomic scope" value="Eukaryota"/>
</dbReference>
<evidence type="ECO:0000256" key="4">
    <source>
        <dbReference type="ARBA" id="ARBA00023002"/>
    </source>
</evidence>
<dbReference type="SUPFAM" id="SSF52833">
    <property type="entry name" value="Thioredoxin-like"/>
    <property type="match status" value="1"/>
</dbReference>
<dbReference type="InterPro" id="IPR050924">
    <property type="entry name" value="Peroxiredoxin_BCP/PrxQ"/>
</dbReference>
<dbReference type="Gene3D" id="3.40.30.10">
    <property type="entry name" value="Glutaredoxin"/>
    <property type="match status" value="1"/>
</dbReference>
<dbReference type="STRING" id="1220924.W2RQL3"/>
<gene>
    <name evidence="11" type="ORF">HMPREF1541_06647</name>
</gene>
<reference evidence="11 12" key="1">
    <citation type="submission" date="2013-03" db="EMBL/GenBank/DDBJ databases">
        <title>The Genome Sequence of Phialophora europaea CBS 101466.</title>
        <authorList>
            <consortium name="The Broad Institute Genomics Platform"/>
            <person name="Cuomo C."/>
            <person name="de Hoog S."/>
            <person name="Gorbushina A."/>
            <person name="Walker B."/>
            <person name="Young S.K."/>
            <person name="Zeng Q."/>
            <person name="Gargeya S."/>
            <person name="Fitzgerald M."/>
            <person name="Haas B."/>
            <person name="Abouelleil A."/>
            <person name="Allen A.W."/>
            <person name="Alvarado L."/>
            <person name="Arachchi H.M."/>
            <person name="Berlin A.M."/>
            <person name="Chapman S.B."/>
            <person name="Gainer-Dewar J."/>
            <person name="Goldberg J."/>
            <person name="Griggs A."/>
            <person name="Gujja S."/>
            <person name="Hansen M."/>
            <person name="Howarth C."/>
            <person name="Imamovic A."/>
            <person name="Ireland A."/>
            <person name="Larimer J."/>
            <person name="McCowan C."/>
            <person name="Murphy C."/>
            <person name="Pearson M."/>
            <person name="Poon T.W."/>
            <person name="Priest M."/>
            <person name="Roberts A."/>
            <person name="Saif S."/>
            <person name="Shea T."/>
            <person name="Sisk P."/>
            <person name="Sykes S."/>
            <person name="Wortman J."/>
            <person name="Nusbaum C."/>
            <person name="Birren B."/>
        </authorList>
    </citation>
    <scope>NUCLEOTIDE SEQUENCE [LARGE SCALE GENOMIC DNA]</scope>
    <source>
        <strain evidence="11 12">CBS 101466</strain>
    </source>
</reference>
<dbReference type="CDD" id="cd02970">
    <property type="entry name" value="PRX_like2"/>
    <property type="match status" value="1"/>
</dbReference>
<keyword evidence="6" id="KW-0676">Redox-active center</keyword>
<comment type="similarity">
    <text evidence="8">Belongs to the peroxiredoxin family. BCP/PrxQ subfamily.</text>
</comment>
<dbReference type="GeneID" id="19973986"/>
<dbReference type="OrthoDB" id="338622at2759"/>
<keyword evidence="4" id="KW-0560">Oxidoreductase</keyword>
<dbReference type="InterPro" id="IPR036249">
    <property type="entry name" value="Thioredoxin-like_sf"/>
</dbReference>